<dbReference type="AlphaFoldDB" id="A0A2S4KW35"/>
<dbReference type="InterPro" id="IPR027417">
    <property type="entry name" value="P-loop_NTPase"/>
</dbReference>
<evidence type="ECO:0000313" key="5">
    <source>
        <dbReference type="Proteomes" id="UP000237481"/>
    </source>
</evidence>
<comment type="caution">
    <text evidence="4">The sequence shown here is derived from an EMBL/GenBank/DDBJ whole genome shotgun (WGS) entry which is preliminary data.</text>
</comment>
<dbReference type="PANTHER" id="PTHR35205:SF1">
    <property type="entry name" value="ZU5 DOMAIN-CONTAINING PROTEIN"/>
    <property type="match status" value="1"/>
</dbReference>
<protein>
    <submittedName>
        <fullName evidence="4">Pfs domain-containing protein</fullName>
    </submittedName>
</protein>
<keyword evidence="5" id="KW-1185">Reference proteome</keyword>
<dbReference type="Pfam" id="PF00931">
    <property type="entry name" value="NB-ARC"/>
    <property type="match status" value="1"/>
</dbReference>
<dbReference type="GO" id="GO:0043531">
    <property type="term" value="F:ADP binding"/>
    <property type="evidence" value="ECO:0007669"/>
    <property type="project" value="InterPro"/>
</dbReference>
<evidence type="ECO:0000259" key="2">
    <source>
        <dbReference type="Pfam" id="PF00931"/>
    </source>
</evidence>
<accession>A0A2S4KW35</accession>
<gene>
    <name evidence="4" type="ORF">TPAR_05404</name>
</gene>
<dbReference type="SUPFAM" id="SSF52540">
    <property type="entry name" value="P-loop containing nucleoside triphosphate hydrolases"/>
    <property type="match status" value="1"/>
</dbReference>
<feature type="compositionally biased region" description="Basic and acidic residues" evidence="1">
    <location>
        <begin position="448"/>
        <end position="462"/>
    </location>
</feature>
<feature type="domain" description="DUF7779" evidence="3">
    <location>
        <begin position="368"/>
        <end position="431"/>
    </location>
</feature>
<dbReference type="Proteomes" id="UP000237481">
    <property type="component" value="Unassembled WGS sequence"/>
</dbReference>
<dbReference type="EMBL" id="PKSG01000527">
    <property type="protein sequence ID" value="POR34399.1"/>
    <property type="molecule type" value="Genomic_DNA"/>
</dbReference>
<dbReference type="InterPro" id="IPR056681">
    <property type="entry name" value="DUF7779"/>
</dbReference>
<reference evidence="4 5" key="1">
    <citation type="submission" date="2018-01" db="EMBL/GenBank/DDBJ databases">
        <title>Harnessing the power of phylogenomics to disentangle the directionality and signatures of interkingdom host jumping in the parasitic fungal genus Tolypocladium.</title>
        <authorList>
            <person name="Quandt C.A."/>
            <person name="Patterson W."/>
            <person name="Spatafora J.W."/>
        </authorList>
    </citation>
    <scope>NUCLEOTIDE SEQUENCE [LARGE SCALE GENOMIC DNA]</scope>
    <source>
        <strain evidence="4 5">NRBC 100945</strain>
    </source>
</reference>
<feature type="domain" description="NB-ARC" evidence="2">
    <location>
        <begin position="146"/>
        <end position="262"/>
    </location>
</feature>
<dbReference type="InterPro" id="IPR002182">
    <property type="entry name" value="NB-ARC"/>
</dbReference>
<dbReference type="Pfam" id="PF25000">
    <property type="entry name" value="DUF7779"/>
    <property type="match status" value="1"/>
</dbReference>
<proteinExistence type="predicted"/>
<evidence type="ECO:0000256" key="1">
    <source>
        <dbReference type="SAM" id="MobiDB-lite"/>
    </source>
</evidence>
<evidence type="ECO:0000313" key="4">
    <source>
        <dbReference type="EMBL" id="POR34399.1"/>
    </source>
</evidence>
<evidence type="ECO:0000259" key="3">
    <source>
        <dbReference type="Pfam" id="PF25000"/>
    </source>
</evidence>
<feature type="region of interest" description="Disordered" evidence="1">
    <location>
        <begin position="443"/>
        <end position="462"/>
    </location>
</feature>
<dbReference type="STRING" id="94208.A0A2S4KW35"/>
<name>A0A2S4KW35_9HYPO</name>
<dbReference type="OrthoDB" id="6161812at2759"/>
<dbReference type="Gene3D" id="3.40.50.300">
    <property type="entry name" value="P-loop containing nucleotide triphosphate hydrolases"/>
    <property type="match status" value="1"/>
</dbReference>
<dbReference type="PANTHER" id="PTHR35205">
    <property type="entry name" value="NB-ARC AND TPR DOMAIN PROTEIN"/>
    <property type="match status" value="1"/>
</dbReference>
<organism evidence="4 5">
    <name type="scientific">Tolypocladium paradoxum</name>
    <dbReference type="NCBI Taxonomy" id="94208"/>
    <lineage>
        <taxon>Eukaryota</taxon>
        <taxon>Fungi</taxon>
        <taxon>Dikarya</taxon>
        <taxon>Ascomycota</taxon>
        <taxon>Pezizomycotina</taxon>
        <taxon>Sordariomycetes</taxon>
        <taxon>Hypocreomycetidae</taxon>
        <taxon>Hypocreales</taxon>
        <taxon>Ophiocordycipitaceae</taxon>
        <taxon>Tolypocladium</taxon>
    </lineage>
</organism>
<sequence length="462" mass="52561">MLDHLTGAMPRFESYLDLYPTPQLRRAMRAIYDDFIEFCLSRNILRLPWSSVDKHFDKISQGLQNHTADFQAEAQLANVKATKKWQDDILERLSKNSSHSGYSSDPSLSRLVSTLPFPRNLVFTGRHDILEEISRILQLPQADQSEILRSVTLYGMGGVGKTQIALEYAYRFRGAYSHMFWIKSETEVELRQSLTSLIEGLGLNQGGENEQRDVDRARKWLETSDGRWLLVFDNVQQVSILRRYWPRGAKGNVIITSQRPSFDEFTTKNIRIRPLTVEEGGSLILRQMHLDDGDEPTRAKAEELSEELGGSPLAITHYTGFCVASHMSLVEVLRTFQQRSVSAEIWSCNSNTSVMQYERTLSTVWDTALSSLNDDARDLLDMLAFLNPDCIPEDFLRRKSGLHATETAGFDAFKLTVMVSSLIRRNLIERNIIVDGSSLRMLTSARPDAPDGHEPRETPRDV</sequence>